<proteinExistence type="predicted"/>
<name>M3BXX5_STRM1</name>
<accession>M3BXX5</accession>
<evidence type="ECO:0000313" key="1">
    <source>
        <dbReference type="EMBL" id="EME96625.1"/>
    </source>
</evidence>
<sequence length="128" mass="14959">MPSMYWITEEEEYVYWNSRESSSLWALLADWSESEDEEEWERHVPLFSDIVSRWCRKGYIDVYEGPEPPAWMDGRRITGAELDRLLADPAAWRYREHPDSVFGLALGENVREIAEPPEEPEALAAPAR</sequence>
<comment type="caution">
    <text evidence="1">The sequence shown here is derived from an EMBL/GenBank/DDBJ whole genome shotgun (WGS) entry which is preliminary data.</text>
</comment>
<evidence type="ECO:0000313" key="2">
    <source>
        <dbReference type="Proteomes" id="UP000011740"/>
    </source>
</evidence>
<dbReference type="EMBL" id="AORZ01000190">
    <property type="protein sequence ID" value="EME96625.1"/>
    <property type="molecule type" value="Genomic_DNA"/>
</dbReference>
<organism evidence="1 2">
    <name type="scientific">Streptomyces mobaraensis (strain ATCC 29032 / DSM 40847 / JCM 4168 / NBRC 13819 / NCIMB 11159 / IPCR 16-22)</name>
    <dbReference type="NCBI Taxonomy" id="1223523"/>
    <lineage>
        <taxon>Bacteria</taxon>
        <taxon>Bacillati</taxon>
        <taxon>Actinomycetota</taxon>
        <taxon>Actinomycetes</taxon>
        <taxon>Kitasatosporales</taxon>
        <taxon>Streptomycetaceae</taxon>
        <taxon>Streptomyces</taxon>
    </lineage>
</organism>
<protein>
    <submittedName>
        <fullName evidence="1">Uncharacterized protein</fullName>
    </submittedName>
</protein>
<dbReference type="AlphaFoldDB" id="M3BXX5"/>
<reference evidence="1 2" key="1">
    <citation type="journal article" date="2013" name="Genome Announc.">
        <title>Whole-Genome Shotgun Assembly and Analysis of the Genome of Streptomyces mobaraensis DSM 40847, a Strain for Industrial Production of Microbial Transglutaminase.</title>
        <authorList>
            <person name="Yang H."/>
            <person name="He T."/>
            <person name="Wu W."/>
            <person name="Zhu W."/>
            <person name="Lu B."/>
            <person name="Sun W."/>
        </authorList>
    </citation>
    <scope>NUCLEOTIDE SEQUENCE [LARGE SCALE GENOMIC DNA]</scope>
    <source>
        <strain evidence="1 2">DSM 40847</strain>
    </source>
</reference>
<dbReference type="PATRIC" id="fig|1223523.3.peg.6202"/>
<dbReference type="eggNOG" id="ENOG50313G8">
    <property type="taxonomic scope" value="Bacteria"/>
</dbReference>
<gene>
    <name evidence="1" type="ORF">H340_30553</name>
</gene>
<dbReference type="RefSeq" id="WP_004955100.1">
    <property type="nucleotide sequence ID" value="NZ_AORZ01000190.1"/>
</dbReference>
<dbReference type="Proteomes" id="UP000011740">
    <property type="component" value="Unassembled WGS sequence"/>
</dbReference>
<dbReference type="STRING" id="1223523.H340_30553"/>